<dbReference type="Pfam" id="PF13450">
    <property type="entry name" value="NAD_binding_8"/>
    <property type="match status" value="1"/>
</dbReference>
<comment type="caution">
    <text evidence="2">The sequence shown here is derived from an EMBL/GenBank/DDBJ whole genome shotgun (WGS) entry which is preliminary data.</text>
</comment>
<proteinExistence type="predicted"/>
<accession>A0ABV0J220</accession>
<sequence>MFDVAVVGAGIAGISCAQQLRQWGYRVVLVEKSRGLGGRIATRRVQDTCTDHGARHLSAQGEHLAQLIPVLCENQILRTWTDTVYELGSDRHLHAPQSQDIYPRYTAPAGMSAIAKFLATGLDIQRSQRVEAIALTPENTWQLTLANTSDPAATPTTLAAQAVVVAIPAPQALTLLKPLEETIPADKFFKTLRAVQYHPCITAIAGYSRDRQADLATHNPAWQAVTCPDDSMIDWISLENSKRPSQGSEPQPPTFVIQSSAAFAQTNLETSDLPAVGRQLLDYAAQAFFAWLDAPDWLQVHRWRYAFPAQGWLAPCLVAPTALPLVCSGDWCGGMQIENALESGLAAAAEINHQLRNLPLPETSFWHTISSHFVDSTG</sequence>
<dbReference type="PANTHER" id="PTHR16128:SF5">
    <property type="entry name" value="FAD_NAD(P)-BINDING OXIDOREDUCTASE FAMILY PROTEIN"/>
    <property type="match status" value="1"/>
</dbReference>
<dbReference type="SUPFAM" id="SSF51905">
    <property type="entry name" value="FAD/NAD(P)-binding domain"/>
    <property type="match status" value="1"/>
</dbReference>
<dbReference type="PANTHER" id="PTHR16128">
    <property type="entry name" value="FAD/NAD(P)-BINDING OXIDOREDUCTASE FAMILY PROTEIN"/>
    <property type="match status" value="1"/>
</dbReference>
<organism evidence="2 3">
    <name type="scientific">Trichocoleus desertorum GB2-A4</name>
    <dbReference type="NCBI Taxonomy" id="2933944"/>
    <lineage>
        <taxon>Bacteria</taxon>
        <taxon>Bacillati</taxon>
        <taxon>Cyanobacteriota</taxon>
        <taxon>Cyanophyceae</taxon>
        <taxon>Leptolyngbyales</taxon>
        <taxon>Trichocoleusaceae</taxon>
        <taxon>Trichocoleus</taxon>
    </lineage>
</organism>
<evidence type="ECO:0000259" key="1">
    <source>
        <dbReference type="Pfam" id="PF01593"/>
    </source>
</evidence>
<dbReference type="EMBL" id="JAMPKM010000001">
    <property type="protein sequence ID" value="MEP0815822.1"/>
    <property type="molecule type" value="Genomic_DNA"/>
</dbReference>
<dbReference type="Gene3D" id="3.90.660.10">
    <property type="match status" value="1"/>
</dbReference>
<protein>
    <submittedName>
        <fullName evidence="2">FAD-dependent oxidoreductase</fullName>
    </submittedName>
</protein>
<name>A0ABV0J220_9CYAN</name>
<feature type="domain" description="Amine oxidase" evidence="1">
    <location>
        <begin position="108"/>
        <end position="351"/>
    </location>
</feature>
<reference evidence="2 3" key="1">
    <citation type="submission" date="2022-04" db="EMBL/GenBank/DDBJ databases">
        <title>Positive selection, recombination, and allopatry shape intraspecific diversity of widespread and dominant cyanobacteria.</title>
        <authorList>
            <person name="Wei J."/>
            <person name="Shu W."/>
            <person name="Hu C."/>
        </authorList>
    </citation>
    <scope>NUCLEOTIDE SEQUENCE [LARGE SCALE GENOMIC DNA]</scope>
    <source>
        <strain evidence="2 3">GB2-A4</strain>
    </source>
</reference>
<evidence type="ECO:0000313" key="3">
    <source>
        <dbReference type="Proteomes" id="UP001464891"/>
    </source>
</evidence>
<dbReference type="InterPro" id="IPR036188">
    <property type="entry name" value="FAD/NAD-bd_sf"/>
</dbReference>
<dbReference type="Gene3D" id="3.50.50.60">
    <property type="entry name" value="FAD/NAD(P)-binding domain"/>
    <property type="match status" value="1"/>
</dbReference>
<dbReference type="Proteomes" id="UP001464891">
    <property type="component" value="Unassembled WGS sequence"/>
</dbReference>
<dbReference type="Pfam" id="PF01593">
    <property type="entry name" value="Amino_oxidase"/>
    <property type="match status" value="1"/>
</dbReference>
<dbReference type="InterPro" id="IPR002937">
    <property type="entry name" value="Amino_oxidase"/>
</dbReference>
<evidence type="ECO:0000313" key="2">
    <source>
        <dbReference type="EMBL" id="MEP0815822.1"/>
    </source>
</evidence>
<keyword evidence="3" id="KW-1185">Reference proteome</keyword>
<dbReference type="RefSeq" id="WP_190431358.1">
    <property type="nucleotide sequence ID" value="NZ_JAMPKM010000001.1"/>
</dbReference>
<gene>
    <name evidence="2" type="ORF">NC998_01795</name>
</gene>